<accession>A0A151M2W5</accession>
<evidence type="ECO:0000313" key="2">
    <source>
        <dbReference type="Proteomes" id="UP000050525"/>
    </source>
</evidence>
<proteinExistence type="predicted"/>
<reference evidence="1 2" key="1">
    <citation type="journal article" date="2012" name="Genome Biol.">
        <title>Sequencing three crocodilian genomes to illuminate the evolution of archosaurs and amniotes.</title>
        <authorList>
            <person name="St John J.A."/>
            <person name="Braun E.L."/>
            <person name="Isberg S.R."/>
            <person name="Miles L.G."/>
            <person name="Chong A.Y."/>
            <person name="Gongora J."/>
            <person name="Dalzell P."/>
            <person name="Moran C."/>
            <person name="Bed'hom B."/>
            <person name="Abzhanov A."/>
            <person name="Burgess S.C."/>
            <person name="Cooksey A.M."/>
            <person name="Castoe T.A."/>
            <person name="Crawford N.G."/>
            <person name="Densmore L.D."/>
            <person name="Drew J.C."/>
            <person name="Edwards S.V."/>
            <person name="Faircloth B.C."/>
            <person name="Fujita M.K."/>
            <person name="Greenwold M.J."/>
            <person name="Hoffmann F.G."/>
            <person name="Howard J.M."/>
            <person name="Iguchi T."/>
            <person name="Janes D.E."/>
            <person name="Khan S.Y."/>
            <person name="Kohno S."/>
            <person name="de Koning A.J."/>
            <person name="Lance S.L."/>
            <person name="McCarthy F.M."/>
            <person name="McCormack J.E."/>
            <person name="Merchant M.E."/>
            <person name="Peterson D.G."/>
            <person name="Pollock D.D."/>
            <person name="Pourmand N."/>
            <person name="Raney B.J."/>
            <person name="Roessler K.A."/>
            <person name="Sanford J.R."/>
            <person name="Sawyer R.H."/>
            <person name="Schmidt C.J."/>
            <person name="Triplett E.W."/>
            <person name="Tuberville T.D."/>
            <person name="Venegas-Anaya M."/>
            <person name="Howard J.T."/>
            <person name="Jarvis E.D."/>
            <person name="Guillette L.J.Jr."/>
            <person name="Glenn T.C."/>
            <person name="Green R.E."/>
            <person name="Ray D.A."/>
        </authorList>
    </citation>
    <scope>NUCLEOTIDE SEQUENCE [LARGE SCALE GENOMIC DNA]</scope>
    <source>
        <strain evidence="1">KSC_2009_1</strain>
    </source>
</reference>
<name>A0A151M2W5_ALLMI</name>
<dbReference type="EMBL" id="AKHW03006769">
    <property type="protein sequence ID" value="KYO18867.1"/>
    <property type="molecule type" value="Genomic_DNA"/>
</dbReference>
<dbReference type="Proteomes" id="UP000050525">
    <property type="component" value="Unassembled WGS sequence"/>
</dbReference>
<keyword evidence="2" id="KW-1185">Reference proteome</keyword>
<comment type="caution">
    <text evidence="1">The sequence shown here is derived from an EMBL/GenBank/DDBJ whole genome shotgun (WGS) entry which is preliminary data.</text>
</comment>
<sequence>MLKSHPQGLNVELKAERSVIQALLDLVTAEFRVPSKHSRTQRMKKNENKVKRAILFSSNLYDKTLCGNRI</sequence>
<evidence type="ECO:0000313" key="1">
    <source>
        <dbReference type="EMBL" id="KYO18867.1"/>
    </source>
</evidence>
<organism evidence="1 2">
    <name type="scientific">Alligator mississippiensis</name>
    <name type="common">American alligator</name>
    <dbReference type="NCBI Taxonomy" id="8496"/>
    <lineage>
        <taxon>Eukaryota</taxon>
        <taxon>Metazoa</taxon>
        <taxon>Chordata</taxon>
        <taxon>Craniata</taxon>
        <taxon>Vertebrata</taxon>
        <taxon>Euteleostomi</taxon>
        <taxon>Archelosauria</taxon>
        <taxon>Archosauria</taxon>
        <taxon>Crocodylia</taxon>
        <taxon>Alligatoridae</taxon>
        <taxon>Alligatorinae</taxon>
        <taxon>Alligator</taxon>
    </lineage>
</organism>
<gene>
    <name evidence="1" type="ORF">Y1Q_0018853</name>
</gene>
<dbReference type="AlphaFoldDB" id="A0A151M2W5"/>
<protein>
    <submittedName>
        <fullName evidence="1">Uncharacterized protein</fullName>
    </submittedName>
</protein>